<protein>
    <recommendedName>
        <fullName evidence="3">Flavodoxin-like domain-containing protein</fullName>
    </recommendedName>
</protein>
<proteinExistence type="predicted"/>
<keyword evidence="2" id="KW-1185">Reference proteome</keyword>
<dbReference type="RefSeq" id="WP_166484743.1">
    <property type="nucleotide sequence ID" value="NZ_JACJLL010000016.1"/>
</dbReference>
<accession>A0ABS2FDH5</accession>
<evidence type="ECO:0000313" key="2">
    <source>
        <dbReference type="Proteomes" id="UP000767334"/>
    </source>
</evidence>
<name>A0ABS2FDH5_9CLOT</name>
<dbReference type="Proteomes" id="UP000767334">
    <property type="component" value="Unassembled WGS sequence"/>
</dbReference>
<organism evidence="1 2">
    <name type="scientific">Clostridium saudiense</name>
    <dbReference type="NCBI Taxonomy" id="1414720"/>
    <lineage>
        <taxon>Bacteria</taxon>
        <taxon>Bacillati</taxon>
        <taxon>Bacillota</taxon>
        <taxon>Clostridia</taxon>
        <taxon>Eubacteriales</taxon>
        <taxon>Clostridiaceae</taxon>
        <taxon>Clostridium</taxon>
    </lineage>
</organism>
<sequence>MKNLVIFYSLEDNTRLIESTIVKAINVDIVELKQKRNIVINELIE</sequence>
<comment type="caution">
    <text evidence="1">The sequence shown here is derived from an EMBL/GenBank/DDBJ whole genome shotgun (WGS) entry which is preliminary data.</text>
</comment>
<evidence type="ECO:0008006" key="3">
    <source>
        <dbReference type="Google" id="ProtNLM"/>
    </source>
</evidence>
<evidence type="ECO:0000313" key="1">
    <source>
        <dbReference type="EMBL" id="MBM6818573.1"/>
    </source>
</evidence>
<gene>
    <name evidence="1" type="ORF">H6A19_04320</name>
</gene>
<reference evidence="1 2" key="1">
    <citation type="journal article" date="2021" name="Sci. Rep.">
        <title>The distribution of antibiotic resistance genes in chicken gut microbiota commensals.</title>
        <authorList>
            <person name="Juricova H."/>
            <person name="Matiasovicova J."/>
            <person name="Kubasova T."/>
            <person name="Cejkova D."/>
            <person name="Rychlik I."/>
        </authorList>
    </citation>
    <scope>NUCLEOTIDE SEQUENCE [LARGE SCALE GENOMIC DNA]</scope>
    <source>
        <strain evidence="1 2">An435</strain>
    </source>
</reference>
<dbReference type="EMBL" id="JACJLL010000016">
    <property type="protein sequence ID" value="MBM6818573.1"/>
    <property type="molecule type" value="Genomic_DNA"/>
</dbReference>